<feature type="transmembrane region" description="Helical" evidence="9">
    <location>
        <begin position="53"/>
        <end position="74"/>
    </location>
</feature>
<comment type="similarity">
    <text evidence="8">Belongs to the major facilitator superfamily. Proton-dependent oligopeptide transporter (POT/PTR) (TC 2.A.17) family.</text>
</comment>
<dbReference type="Gene3D" id="1.20.1250.20">
    <property type="entry name" value="MFS general substrate transporter like domains"/>
    <property type="match status" value="1"/>
</dbReference>
<evidence type="ECO:0000256" key="3">
    <source>
        <dbReference type="ARBA" id="ARBA00022475"/>
    </source>
</evidence>
<dbReference type="PROSITE" id="PS01023">
    <property type="entry name" value="PTR2_2"/>
    <property type="match status" value="1"/>
</dbReference>
<dbReference type="NCBIfam" id="TIGR00924">
    <property type="entry name" value="yjdL_sub1_fam"/>
    <property type="match status" value="1"/>
</dbReference>
<evidence type="ECO:0000256" key="6">
    <source>
        <dbReference type="ARBA" id="ARBA00022989"/>
    </source>
</evidence>
<dbReference type="AlphaFoldDB" id="A0A8J2Z1U9"/>
<reference evidence="10" key="1">
    <citation type="journal article" date="2014" name="Int. J. Syst. Evol. Microbiol.">
        <title>Complete genome sequence of Corynebacterium casei LMG S-19264T (=DSM 44701T), isolated from a smear-ripened cheese.</title>
        <authorList>
            <consortium name="US DOE Joint Genome Institute (JGI-PGF)"/>
            <person name="Walter F."/>
            <person name="Albersmeier A."/>
            <person name="Kalinowski J."/>
            <person name="Ruckert C."/>
        </authorList>
    </citation>
    <scope>NUCLEOTIDE SEQUENCE</scope>
    <source>
        <strain evidence="10">CGMCC 1.15758</strain>
    </source>
</reference>
<dbReference type="GO" id="GO:0005886">
    <property type="term" value="C:plasma membrane"/>
    <property type="evidence" value="ECO:0007669"/>
    <property type="project" value="UniProtKB-SubCell"/>
</dbReference>
<keyword evidence="2 8" id="KW-0813">Transport</keyword>
<evidence type="ECO:0000256" key="8">
    <source>
        <dbReference type="RuleBase" id="RU003755"/>
    </source>
</evidence>
<protein>
    <submittedName>
        <fullName evidence="10">MFS transporter</fullName>
    </submittedName>
</protein>
<reference evidence="10" key="2">
    <citation type="submission" date="2020-09" db="EMBL/GenBank/DDBJ databases">
        <authorList>
            <person name="Sun Q."/>
            <person name="Zhou Y."/>
        </authorList>
    </citation>
    <scope>NUCLEOTIDE SEQUENCE</scope>
    <source>
        <strain evidence="10">CGMCC 1.15758</strain>
    </source>
</reference>
<dbReference type="Pfam" id="PF00854">
    <property type="entry name" value="PTR2"/>
    <property type="match status" value="1"/>
</dbReference>
<feature type="transmembrane region" description="Helical" evidence="9">
    <location>
        <begin position="106"/>
        <end position="124"/>
    </location>
</feature>
<feature type="transmembrane region" description="Helical" evidence="9">
    <location>
        <begin position="312"/>
        <end position="333"/>
    </location>
</feature>
<evidence type="ECO:0000313" key="10">
    <source>
        <dbReference type="EMBL" id="GGF87456.1"/>
    </source>
</evidence>
<gene>
    <name evidence="10" type="ORF">GCM10010995_00950</name>
</gene>
<keyword evidence="7 9" id="KW-0472">Membrane</keyword>
<keyword evidence="11" id="KW-1185">Reference proteome</keyword>
<dbReference type="InterPro" id="IPR000109">
    <property type="entry name" value="POT_fam"/>
</dbReference>
<evidence type="ECO:0000256" key="2">
    <source>
        <dbReference type="ARBA" id="ARBA00022448"/>
    </source>
</evidence>
<dbReference type="Proteomes" id="UP000636949">
    <property type="component" value="Unassembled WGS sequence"/>
</dbReference>
<feature type="transmembrane region" description="Helical" evidence="9">
    <location>
        <begin position="452"/>
        <end position="476"/>
    </location>
</feature>
<dbReference type="InterPro" id="IPR018456">
    <property type="entry name" value="PTR2_symporter_CS"/>
</dbReference>
<comment type="caution">
    <text evidence="10">The sequence shown here is derived from an EMBL/GenBank/DDBJ whole genome shotgun (WGS) entry which is preliminary data.</text>
</comment>
<dbReference type="PANTHER" id="PTHR23517">
    <property type="entry name" value="RESISTANCE PROTEIN MDTM, PUTATIVE-RELATED-RELATED"/>
    <property type="match status" value="1"/>
</dbReference>
<keyword evidence="5" id="KW-0571">Peptide transport</keyword>
<dbReference type="EMBL" id="BMJS01000001">
    <property type="protein sequence ID" value="GGF87456.1"/>
    <property type="molecule type" value="Genomic_DNA"/>
</dbReference>
<keyword evidence="3" id="KW-1003">Cell membrane</keyword>
<accession>A0A8J2Z1U9</accession>
<feature type="transmembrane region" description="Helical" evidence="9">
    <location>
        <begin position="83"/>
        <end position="100"/>
    </location>
</feature>
<organism evidence="10 11">
    <name type="scientific">Cysteiniphilum litorale</name>
    <dbReference type="NCBI Taxonomy" id="2056700"/>
    <lineage>
        <taxon>Bacteria</taxon>
        <taxon>Pseudomonadati</taxon>
        <taxon>Pseudomonadota</taxon>
        <taxon>Gammaproteobacteria</taxon>
        <taxon>Thiotrichales</taxon>
        <taxon>Fastidiosibacteraceae</taxon>
        <taxon>Cysteiniphilum</taxon>
    </lineage>
</organism>
<sequence length="489" mass="54461">MNTQHQINQKNLSKRQFGVIWFMELWERYAFYGFQSLFLLFITAEHLDESKAYLIFGIFAALLYLTPTIGGYIADKYIGIKRALVAGGIMLFVGYGMLALTHNLNTVMWALSFIIVGNGFFKPAPTALISKIFSNNAASSNSAFTLYYMGVNIGSFLGIAITPIIAEHTGYSAAFGISVLGMIVSLLNYGLRYQLLKDINGERDGEHINLKIIAMIVLGSLVQIVACYLLFQISDVSFYLIIALCIVMFVYMLQDAMKVEDIKVRFMQIIGVLLIIEAVVYFVIYNQMFSTLVLFAKHNVHLTLIGLNVSPATYASLDSFWLVILSPVLAILYQRSKRTKLSTMPYKYALGTIVSGVAFIVLFVICLLSAKDGYINGNWMILFYVFAALAELLVAALGFSLVALYFRKEIVTLGMGFFMLALAAGGALAGKLGQLVAMPDGKVNPLESLPTYMSYFFWLGLICIGLGVIYVIFAYLMQRWANKHQVELK</sequence>
<feature type="transmembrane region" description="Helical" evidence="9">
    <location>
        <begin position="413"/>
        <end position="432"/>
    </location>
</feature>
<evidence type="ECO:0000256" key="5">
    <source>
        <dbReference type="ARBA" id="ARBA00022856"/>
    </source>
</evidence>
<keyword evidence="6 9" id="KW-1133">Transmembrane helix</keyword>
<dbReference type="PANTHER" id="PTHR23517:SF15">
    <property type="entry name" value="PROTON-DEPENDENT OLIGOPEPTIDE FAMILY TRANSPORT PROTEIN"/>
    <property type="match status" value="1"/>
</dbReference>
<feature type="transmembrane region" description="Helical" evidence="9">
    <location>
        <begin position="345"/>
        <end position="370"/>
    </location>
</feature>
<feature type="transmembrane region" description="Helical" evidence="9">
    <location>
        <begin position="171"/>
        <end position="191"/>
    </location>
</feature>
<dbReference type="InterPro" id="IPR036259">
    <property type="entry name" value="MFS_trans_sf"/>
</dbReference>
<dbReference type="InterPro" id="IPR050171">
    <property type="entry name" value="MFS_Transporters"/>
</dbReference>
<name>A0A8J2Z1U9_9GAMM</name>
<dbReference type="RefSeq" id="WP_117001293.1">
    <property type="nucleotide sequence ID" value="NZ_BMJS01000001.1"/>
</dbReference>
<dbReference type="OrthoDB" id="9772725at2"/>
<feature type="transmembrane region" description="Helical" evidence="9">
    <location>
        <begin position="266"/>
        <end position="285"/>
    </location>
</feature>
<keyword evidence="4 8" id="KW-0812">Transmembrane</keyword>
<feature type="transmembrane region" description="Helical" evidence="9">
    <location>
        <begin position="237"/>
        <end position="254"/>
    </location>
</feature>
<dbReference type="InterPro" id="IPR005279">
    <property type="entry name" value="Dipep/tripep_permease"/>
</dbReference>
<proteinExistence type="inferred from homology"/>
<feature type="transmembrane region" description="Helical" evidence="9">
    <location>
        <begin position="382"/>
        <end position="406"/>
    </location>
</feature>
<keyword evidence="5" id="KW-0653">Protein transport</keyword>
<comment type="subcellular location">
    <subcellularLocation>
        <location evidence="1">Cell membrane</location>
        <topology evidence="1">Multi-pass membrane protein</topology>
    </subcellularLocation>
    <subcellularLocation>
        <location evidence="8">Membrane</location>
        <topology evidence="8">Multi-pass membrane protein</topology>
    </subcellularLocation>
</comment>
<feature type="transmembrane region" description="Helical" evidence="9">
    <location>
        <begin position="29"/>
        <end position="47"/>
    </location>
</feature>
<evidence type="ECO:0000256" key="4">
    <source>
        <dbReference type="ARBA" id="ARBA00022692"/>
    </source>
</evidence>
<dbReference type="SUPFAM" id="SSF103473">
    <property type="entry name" value="MFS general substrate transporter"/>
    <property type="match status" value="1"/>
</dbReference>
<evidence type="ECO:0000313" key="11">
    <source>
        <dbReference type="Proteomes" id="UP000636949"/>
    </source>
</evidence>
<feature type="transmembrane region" description="Helical" evidence="9">
    <location>
        <begin position="212"/>
        <end position="231"/>
    </location>
</feature>
<evidence type="ECO:0000256" key="7">
    <source>
        <dbReference type="ARBA" id="ARBA00023136"/>
    </source>
</evidence>
<feature type="transmembrane region" description="Helical" evidence="9">
    <location>
        <begin position="145"/>
        <end position="165"/>
    </location>
</feature>
<dbReference type="GO" id="GO:0006857">
    <property type="term" value="P:oligopeptide transport"/>
    <property type="evidence" value="ECO:0007669"/>
    <property type="project" value="InterPro"/>
</dbReference>
<evidence type="ECO:0000256" key="9">
    <source>
        <dbReference type="SAM" id="Phobius"/>
    </source>
</evidence>
<evidence type="ECO:0000256" key="1">
    <source>
        <dbReference type="ARBA" id="ARBA00004651"/>
    </source>
</evidence>
<dbReference type="GO" id="GO:1904680">
    <property type="term" value="F:peptide transmembrane transporter activity"/>
    <property type="evidence" value="ECO:0007669"/>
    <property type="project" value="InterPro"/>
</dbReference>